<comment type="subcellular location">
    <subcellularLocation>
        <location evidence="9">Cytoplasm</location>
    </subcellularLocation>
</comment>
<dbReference type="Gene3D" id="3.20.20.70">
    <property type="entry name" value="Aldolase class I"/>
    <property type="match status" value="1"/>
</dbReference>
<dbReference type="SFLD" id="SFLDF00288">
    <property type="entry name" value="HemN-like__clustered_with_nucl"/>
    <property type="match status" value="1"/>
</dbReference>
<evidence type="ECO:0000256" key="4">
    <source>
        <dbReference type="ARBA" id="ARBA00022691"/>
    </source>
</evidence>
<evidence type="ECO:0000256" key="6">
    <source>
        <dbReference type="ARBA" id="ARBA00023004"/>
    </source>
</evidence>
<keyword evidence="3 9" id="KW-0349">Heme</keyword>
<accession>A0ABR7GDG8</accession>
<dbReference type="SFLD" id="SFLDF00562">
    <property type="entry name" value="HemN-like__clustered_with_heat"/>
    <property type="match status" value="1"/>
</dbReference>
<sequence>MKEVSLYLHIPFCVKKCDYCDFLSGAYDNDIQKRYAESLCKEIAYMGQQLRSVAVSSIYIGGGTPSWLDASDMGKIMDALHKNFTIGQDAEISMECNPGTVTMEKFSAYRKMGINRLSIGLQSANDDELRLLGRIHSYEQFLRTFDMARKNGFYNLNVDIMTGLPRQTPEKLMHTLEQVIALRPEHVSAYSLIVEEGTPFYDRYKFDAVKQHAGMKTEFLPDEDEEYRLSKMAQSVLIAHGYQQYEISNYAREGYACYHNTVYWRRGDYLGLGIGAASMVGDRRMANVRDIYQYMDLCADKLSSNNIEETENLTSPLWQEVTSLSKKDAMEEFMFLGLRMNAGVTREDFAKCFSCSIESVYGETIKHLRQEALLEVAEGRIFLTDKGMDLSNYALAQFLL</sequence>
<dbReference type="Pfam" id="PF04055">
    <property type="entry name" value="Radical_SAM"/>
    <property type="match status" value="1"/>
</dbReference>
<organism evidence="11 12">
    <name type="scientific">Roseburia lenta</name>
    <dbReference type="NCBI Taxonomy" id="2763061"/>
    <lineage>
        <taxon>Bacteria</taxon>
        <taxon>Bacillati</taxon>
        <taxon>Bacillota</taxon>
        <taxon>Clostridia</taxon>
        <taxon>Lachnospirales</taxon>
        <taxon>Lachnospiraceae</taxon>
        <taxon>Roseburia</taxon>
    </lineage>
</organism>
<evidence type="ECO:0000313" key="11">
    <source>
        <dbReference type="EMBL" id="MBC5685482.1"/>
    </source>
</evidence>
<dbReference type="PROSITE" id="PS51918">
    <property type="entry name" value="RADICAL_SAM"/>
    <property type="match status" value="1"/>
</dbReference>
<dbReference type="InterPro" id="IPR058240">
    <property type="entry name" value="rSAM_sf"/>
</dbReference>
<dbReference type="CDD" id="cd01335">
    <property type="entry name" value="Radical_SAM"/>
    <property type="match status" value="1"/>
</dbReference>
<comment type="caution">
    <text evidence="11">The sequence shown here is derived from an EMBL/GenBank/DDBJ whole genome shotgun (WGS) entry which is preliminary data.</text>
</comment>
<keyword evidence="8 9" id="KW-0143">Chaperone</keyword>
<keyword evidence="5 9" id="KW-0479">Metal-binding</keyword>
<evidence type="ECO:0000313" key="12">
    <source>
        <dbReference type="Proteomes" id="UP000643810"/>
    </source>
</evidence>
<dbReference type="InterPro" id="IPR004559">
    <property type="entry name" value="HemW-like"/>
</dbReference>
<dbReference type="SFLD" id="SFLDS00029">
    <property type="entry name" value="Radical_SAM"/>
    <property type="match status" value="1"/>
</dbReference>
<keyword evidence="7 9" id="KW-0411">Iron-sulfur</keyword>
<dbReference type="PANTHER" id="PTHR13932:SF5">
    <property type="entry name" value="RADICAL S-ADENOSYL METHIONINE DOMAIN-CONTAINING PROTEIN 1, MITOCHONDRIAL"/>
    <property type="match status" value="1"/>
</dbReference>
<dbReference type="SUPFAM" id="SSF102114">
    <property type="entry name" value="Radical SAM enzymes"/>
    <property type="match status" value="1"/>
</dbReference>
<evidence type="ECO:0000259" key="10">
    <source>
        <dbReference type="PROSITE" id="PS51918"/>
    </source>
</evidence>
<dbReference type="InterPro" id="IPR007197">
    <property type="entry name" value="rSAM"/>
</dbReference>
<dbReference type="Pfam" id="PF06969">
    <property type="entry name" value="HemN_C"/>
    <property type="match status" value="1"/>
</dbReference>
<dbReference type="SFLD" id="SFLDG01065">
    <property type="entry name" value="anaerobic_coproporphyrinogen-I"/>
    <property type="match status" value="1"/>
</dbReference>
<evidence type="ECO:0000256" key="9">
    <source>
        <dbReference type="RuleBase" id="RU364116"/>
    </source>
</evidence>
<dbReference type="SFLD" id="SFLDG01082">
    <property type="entry name" value="B12-binding_domain_containing"/>
    <property type="match status" value="1"/>
</dbReference>
<comment type="function">
    <text evidence="9">Probably acts as a heme chaperone, transferring heme to an unknown acceptor. Binds one molecule of heme per monomer, possibly covalently. Binds 1 [4Fe-4S] cluster. The cluster is coordinated with 3 cysteines and an exchangeable S-adenosyl-L-methionine.</text>
</comment>
<dbReference type="NCBIfam" id="TIGR00539">
    <property type="entry name" value="hemN_rel"/>
    <property type="match status" value="1"/>
</dbReference>
<protein>
    <recommendedName>
        <fullName evidence="2 9">Heme chaperone HemW</fullName>
    </recommendedName>
</protein>
<dbReference type="PANTHER" id="PTHR13932">
    <property type="entry name" value="COPROPORPHYRINIGEN III OXIDASE"/>
    <property type="match status" value="1"/>
</dbReference>
<feature type="domain" description="Radical SAM core" evidence="10">
    <location>
        <begin position="1"/>
        <end position="230"/>
    </location>
</feature>
<evidence type="ECO:0000256" key="7">
    <source>
        <dbReference type="ARBA" id="ARBA00023014"/>
    </source>
</evidence>
<keyword evidence="4 9" id="KW-0949">S-adenosyl-L-methionine</keyword>
<dbReference type="InterPro" id="IPR006638">
    <property type="entry name" value="Elp3/MiaA/NifB-like_rSAM"/>
</dbReference>
<keyword evidence="12" id="KW-1185">Reference proteome</keyword>
<evidence type="ECO:0000256" key="2">
    <source>
        <dbReference type="ARBA" id="ARBA00017228"/>
    </source>
</evidence>
<dbReference type="EMBL" id="JACOPG010000001">
    <property type="protein sequence ID" value="MBC5685482.1"/>
    <property type="molecule type" value="Genomic_DNA"/>
</dbReference>
<comment type="similarity">
    <text evidence="1">Belongs to the anaerobic coproporphyrinogen-III oxidase family. HemW subfamily.</text>
</comment>
<evidence type="ECO:0000256" key="3">
    <source>
        <dbReference type="ARBA" id="ARBA00022617"/>
    </source>
</evidence>
<dbReference type="InterPro" id="IPR034505">
    <property type="entry name" value="Coproporphyrinogen-III_oxidase"/>
</dbReference>
<proteinExistence type="inferred from homology"/>
<evidence type="ECO:0000256" key="1">
    <source>
        <dbReference type="ARBA" id="ARBA00006100"/>
    </source>
</evidence>
<gene>
    <name evidence="11" type="ORF">H8R94_02445</name>
</gene>
<evidence type="ECO:0000256" key="8">
    <source>
        <dbReference type="ARBA" id="ARBA00023186"/>
    </source>
</evidence>
<keyword evidence="6 9" id="KW-0408">Iron</keyword>
<keyword evidence="9" id="KW-0004">4Fe-4S</keyword>
<dbReference type="InterPro" id="IPR013785">
    <property type="entry name" value="Aldolase_TIM"/>
</dbReference>
<name>A0ABR7GDG8_9FIRM</name>
<evidence type="ECO:0000256" key="5">
    <source>
        <dbReference type="ARBA" id="ARBA00022723"/>
    </source>
</evidence>
<dbReference type="InterPro" id="IPR010723">
    <property type="entry name" value="HemN_C"/>
</dbReference>
<dbReference type="SMART" id="SM00729">
    <property type="entry name" value="Elp3"/>
    <property type="match status" value="1"/>
</dbReference>
<dbReference type="Proteomes" id="UP000643810">
    <property type="component" value="Unassembled WGS sequence"/>
</dbReference>
<reference evidence="11 12" key="1">
    <citation type="submission" date="2020-08" db="EMBL/GenBank/DDBJ databases">
        <title>Genome public.</title>
        <authorList>
            <person name="Liu C."/>
            <person name="Sun Q."/>
        </authorList>
    </citation>
    <scope>NUCLEOTIDE SEQUENCE [LARGE SCALE GENOMIC DNA]</scope>
    <source>
        <strain evidence="11 12">NSJ-9</strain>
    </source>
</reference>
<dbReference type="RefSeq" id="WP_186853771.1">
    <property type="nucleotide sequence ID" value="NZ_JACOPG010000001.1"/>
</dbReference>
<keyword evidence="9" id="KW-0963">Cytoplasm</keyword>